<evidence type="ECO:0000313" key="3">
    <source>
        <dbReference type="Proteomes" id="UP001218218"/>
    </source>
</evidence>
<organism evidence="2 3">
    <name type="scientific">Mycena albidolilacea</name>
    <dbReference type="NCBI Taxonomy" id="1033008"/>
    <lineage>
        <taxon>Eukaryota</taxon>
        <taxon>Fungi</taxon>
        <taxon>Dikarya</taxon>
        <taxon>Basidiomycota</taxon>
        <taxon>Agaricomycotina</taxon>
        <taxon>Agaricomycetes</taxon>
        <taxon>Agaricomycetidae</taxon>
        <taxon>Agaricales</taxon>
        <taxon>Marasmiineae</taxon>
        <taxon>Mycenaceae</taxon>
        <taxon>Mycena</taxon>
    </lineage>
</organism>
<dbReference type="AlphaFoldDB" id="A0AAD7ACH1"/>
<evidence type="ECO:0000313" key="2">
    <source>
        <dbReference type="EMBL" id="KAJ7355205.1"/>
    </source>
</evidence>
<comment type="caution">
    <text evidence="2">The sequence shown here is derived from an EMBL/GenBank/DDBJ whole genome shotgun (WGS) entry which is preliminary data.</text>
</comment>
<dbReference type="EMBL" id="JARIHO010000009">
    <property type="protein sequence ID" value="KAJ7355205.1"/>
    <property type="molecule type" value="Genomic_DNA"/>
</dbReference>
<keyword evidence="1" id="KW-0812">Transmembrane</keyword>
<feature type="transmembrane region" description="Helical" evidence="1">
    <location>
        <begin position="85"/>
        <end position="104"/>
    </location>
</feature>
<gene>
    <name evidence="2" type="ORF">DFH08DRAFT_803254</name>
</gene>
<name>A0AAD7ACH1_9AGAR</name>
<keyword evidence="1" id="KW-1133">Transmembrane helix</keyword>
<sequence>MKVQHASQNRGRATLLKIMTHEPMTLHFLGIAARFLKIVGAKLGQDRNEQNFKWWIVGTKASAVERNFFKDLRKILSGNSVSKRFSIKGFLIYFIHSIYIFPVAPAPRSNFRVSDAFPRHAYAQLKFVHTSRTSVTFLRHATYWFGELRL</sequence>
<keyword evidence="3" id="KW-1185">Reference proteome</keyword>
<reference evidence="2" key="1">
    <citation type="submission" date="2023-03" db="EMBL/GenBank/DDBJ databases">
        <title>Massive genome expansion in bonnet fungi (Mycena s.s.) driven by repeated elements and novel gene families across ecological guilds.</title>
        <authorList>
            <consortium name="Lawrence Berkeley National Laboratory"/>
            <person name="Harder C.B."/>
            <person name="Miyauchi S."/>
            <person name="Viragh M."/>
            <person name="Kuo A."/>
            <person name="Thoen E."/>
            <person name="Andreopoulos B."/>
            <person name="Lu D."/>
            <person name="Skrede I."/>
            <person name="Drula E."/>
            <person name="Henrissat B."/>
            <person name="Morin E."/>
            <person name="Kohler A."/>
            <person name="Barry K."/>
            <person name="LaButti K."/>
            <person name="Morin E."/>
            <person name="Salamov A."/>
            <person name="Lipzen A."/>
            <person name="Mereny Z."/>
            <person name="Hegedus B."/>
            <person name="Baldrian P."/>
            <person name="Stursova M."/>
            <person name="Weitz H."/>
            <person name="Taylor A."/>
            <person name="Grigoriev I.V."/>
            <person name="Nagy L.G."/>
            <person name="Martin F."/>
            <person name="Kauserud H."/>
        </authorList>
    </citation>
    <scope>NUCLEOTIDE SEQUENCE</scope>
    <source>
        <strain evidence="2">CBHHK002</strain>
    </source>
</reference>
<keyword evidence="1" id="KW-0472">Membrane</keyword>
<evidence type="ECO:0000256" key="1">
    <source>
        <dbReference type="SAM" id="Phobius"/>
    </source>
</evidence>
<dbReference type="Proteomes" id="UP001218218">
    <property type="component" value="Unassembled WGS sequence"/>
</dbReference>
<proteinExistence type="predicted"/>
<accession>A0AAD7ACH1</accession>
<protein>
    <submittedName>
        <fullName evidence="2">Uncharacterized protein</fullName>
    </submittedName>
</protein>